<keyword evidence="1" id="KW-0534">Nitrate assimilation</keyword>
<dbReference type="KEGG" id="mthd:A3224_03930"/>
<evidence type="ECO:0000313" key="2">
    <source>
        <dbReference type="EMBL" id="AMX01847.1"/>
    </source>
</evidence>
<gene>
    <name evidence="2" type="ORF">A3224_03930</name>
</gene>
<dbReference type="OrthoDB" id="8478585at2"/>
<organism evidence="2 3">
    <name type="scientific">Microbulbifer thermotolerans</name>
    <dbReference type="NCBI Taxonomy" id="252514"/>
    <lineage>
        <taxon>Bacteria</taxon>
        <taxon>Pseudomonadati</taxon>
        <taxon>Pseudomonadota</taxon>
        <taxon>Gammaproteobacteria</taxon>
        <taxon>Cellvibrionales</taxon>
        <taxon>Microbulbiferaceae</taxon>
        <taxon>Microbulbifer</taxon>
    </lineage>
</organism>
<protein>
    <submittedName>
        <fullName evidence="2">Nitrate reductase molybdenum cofactor assembly chaperone</fullName>
    </submittedName>
</protein>
<dbReference type="AlphaFoldDB" id="A0A143HK35"/>
<name>A0A143HK35_MICTH</name>
<proteinExistence type="predicted"/>
<dbReference type="PANTHER" id="PTHR43680:SF2">
    <property type="entry name" value="NITRATE REDUCTASE MOLYBDENUM COFACTOR ASSEMBLY CHAPERONE NARJ"/>
    <property type="match status" value="1"/>
</dbReference>
<dbReference type="GO" id="GO:0051131">
    <property type="term" value="P:chaperone-mediated protein complex assembly"/>
    <property type="evidence" value="ECO:0007669"/>
    <property type="project" value="InterPro"/>
</dbReference>
<dbReference type="Gene3D" id="1.10.3480.10">
    <property type="entry name" value="TorD-like"/>
    <property type="match status" value="1"/>
</dbReference>
<dbReference type="GO" id="GO:0051082">
    <property type="term" value="F:unfolded protein binding"/>
    <property type="evidence" value="ECO:0007669"/>
    <property type="project" value="InterPro"/>
</dbReference>
<dbReference type="GeneID" id="76607202"/>
<keyword evidence="3" id="KW-1185">Reference proteome</keyword>
<dbReference type="NCBIfam" id="TIGR00684">
    <property type="entry name" value="narJ"/>
    <property type="match status" value="1"/>
</dbReference>
<dbReference type="Pfam" id="PF02613">
    <property type="entry name" value="Nitrate_red_del"/>
    <property type="match status" value="1"/>
</dbReference>
<dbReference type="STRING" id="252514.A3224_03930"/>
<dbReference type="SUPFAM" id="SSF89155">
    <property type="entry name" value="TorD-like"/>
    <property type="match status" value="1"/>
</dbReference>
<dbReference type="Proteomes" id="UP000076077">
    <property type="component" value="Chromosome"/>
</dbReference>
<dbReference type="RefSeq" id="WP_067151779.1">
    <property type="nucleotide sequence ID" value="NZ_CP014864.1"/>
</dbReference>
<dbReference type="InterPro" id="IPR003765">
    <property type="entry name" value="NO3_reductase_chaperone_NarJ"/>
</dbReference>
<dbReference type="InterPro" id="IPR020945">
    <property type="entry name" value="DMSO/NO3_reduct_chaperone"/>
</dbReference>
<reference evidence="3" key="1">
    <citation type="submission" date="2016-03" db="EMBL/GenBank/DDBJ databases">
        <authorList>
            <person name="Lee Y.-S."/>
            <person name="Choi Y.-L."/>
        </authorList>
    </citation>
    <scope>NUCLEOTIDE SEQUENCE [LARGE SCALE GENOMIC DNA]</scope>
    <source>
        <strain evidence="3">DAU221</strain>
    </source>
</reference>
<dbReference type="InterPro" id="IPR036411">
    <property type="entry name" value="TorD-like_sf"/>
</dbReference>
<accession>A0A143HK35</accession>
<dbReference type="GO" id="GO:0016530">
    <property type="term" value="F:metallochaperone activity"/>
    <property type="evidence" value="ECO:0007669"/>
    <property type="project" value="TreeGrafter"/>
</dbReference>
<dbReference type="PANTHER" id="PTHR43680">
    <property type="entry name" value="NITRATE REDUCTASE MOLYBDENUM COFACTOR ASSEMBLY CHAPERONE"/>
    <property type="match status" value="1"/>
</dbReference>
<dbReference type="EMBL" id="CP014864">
    <property type="protein sequence ID" value="AMX01847.1"/>
    <property type="molecule type" value="Genomic_DNA"/>
</dbReference>
<evidence type="ECO:0000256" key="1">
    <source>
        <dbReference type="ARBA" id="ARBA00023063"/>
    </source>
</evidence>
<evidence type="ECO:0000313" key="3">
    <source>
        <dbReference type="Proteomes" id="UP000076077"/>
    </source>
</evidence>
<dbReference type="GO" id="GO:0042128">
    <property type="term" value="P:nitrate assimilation"/>
    <property type="evidence" value="ECO:0007669"/>
    <property type="project" value="UniProtKB-KW"/>
</dbReference>
<sequence length="246" mass="27998">MKILRLISRLLDYPDETLAAHLPEVIHFIGQSDALSPRLRDRLLRFIEYYERRELLDWQSEYEGLFERGRAVSLHIFEHVYGESRDRGQAMVDLMKRYHSAGLALAERELPDYLPAYLEFCATQEEAAREWLQEIAHILALLATRLRARESVYAELVDALLDLSEVEVDRDGLARQVAGEARDDTPEVLDKIWEEEAVSFSSAQGSACEQGISRPSAAQLKDDKAITWVDAGNHAPDKSLMLGSKQ</sequence>